<proteinExistence type="predicted"/>
<comment type="caution">
    <text evidence="1">The sequence shown here is derived from an EMBL/GenBank/DDBJ whole genome shotgun (WGS) entry which is preliminary data.</text>
</comment>
<name>A0AA39SFY6_ACESA</name>
<reference evidence="1" key="2">
    <citation type="submission" date="2023-06" db="EMBL/GenBank/DDBJ databases">
        <authorList>
            <person name="Swenson N.G."/>
            <person name="Wegrzyn J.L."/>
            <person name="Mcevoy S.L."/>
        </authorList>
    </citation>
    <scope>NUCLEOTIDE SEQUENCE</scope>
    <source>
        <strain evidence="1">NS2018</strain>
        <tissue evidence="1">Leaf</tissue>
    </source>
</reference>
<accession>A0AA39SFY6</accession>
<evidence type="ECO:0000313" key="2">
    <source>
        <dbReference type="Proteomes" id="UP001168877"/>
    </source>
</evidence>
<dbReference type="Proteomes" id="UP001168877">
    <property type="component" value="Unassembled WGS sequence"/>
</dbReference>
<dbReference type="AlphaFoldDB" id="A0AA39SFY6"/>
<dbReference type="EMBL" id="JAUESC010000381">
    <property type="protein sequence ID" value="KAK0589250.1"/>
    <property type="molecule type" value="Genomic_DNA"/>
</dbReference>
<organism evidence="1 2">
    <name type="scientific">Acer saccharum</name>
    <name type="common">Sugar maple</name>
    <dbReference type="NCBI Taxonomy" id="4024"/>
    <lineage>
        <taxon>Eukaryota</taxon>
        <taxon>Viridiplantae</taxon>
        <taxon>Streptophyta</taxon>
        <taxon>Embryophyta</taxon>
        <taxon>Tracheophyta</taxon>
        <taxon>Spermatophyta</taxon>
        <taxon>Magnoliopsida</taxon>
        <taxon>eudicotyledons</taxon>
        <taxon>Gunneridae</taxon>
        <taxon>Pentapetalae</taxon>
        <taxon>rosids</taxon>
        <taxon>malvids</taxon>
        <taxon>Sapindales</taxon>
        <taxon>Sapindaceae</taxon>
        <taxon>Hippocastanoideae</taxon>
        <taxon>Acereae</taxon>
        <taxon>Acer</taxon>
    </lineage>
</organism>
<reference evidence="1" key="1">
    <citation type="journal article" date="2022" name="Plant J.">
        <title>Strategies of tolerance reflected in two North American maple genomes.</title>
        <authorList>
            <person name="McEvoy S.L."/>
            <person name="Sezen U.U."/>
            <person name="Trouern-Trend A."/>
            <person name="McMahon S.M."/>
            <person name="Schaberg P.G."/>
            <person name="Yang J."/>
            <person name="Wegrzyn J.L."/>
            <person name="Swenson N.G."/>
        </authorList>
    </citation>
    <scope>NUCLEOTIDE SEQUENCE</scope>
    <source>
        <strain evidence="1">NS2018</strain>
    </source>
</reference>
<sequence length="112" mass="12734">MPQVGQKTEEARLTYEWMAKDLSSQSITLEALSKEAKLELEVPLSQGPMLLLNGSDPKSTPSLLTEGGDEAREYEWLLVYLYAPQLKNLPLDQETNVDQLIMKNAMKDQWLH</sequence>
<protein>
    <submittedName>
        <fullName evidence="1">Uncharacterized protein</fullName>
    </submittedName>
</protein>
<evidence type="ECO:0000313" key="1">
    <source>
        <dbReference type="EMBL" id="KAK0589250.1"/>
    </source>
</evidence>
<gene>
    <name evidence="1" type="ORF">LWI29_011610</name>
</gene>
<keyword evidence="2" id="KW-1185">Reference proteome</keyword>